<protein>
    <submittedName>
        <fullName evidence="1">Uncharacterized protein</fullName>
    </submittedName>
</protein>
<comment type="caution">
    <text evidence="1">The sequence shown here is derived from an EMBL/GenBank/DDBJ whole genome shotgun (WGS) entry which is preliminary data.</text>
</comment>
<feature type="non-terminal residue" evidence="1">
    <location>
        <position position="320"/>
    </location>
</feature>
<name>A0A813LB56_POLGL</name>
<accession>A0A813LB56</accession>
<organism evidence="1 2">
    <name type="scientific">Polarella glacialis</name>
    <name type="common">Dinoflagellate</name>
    <dbReference type="NCBI Taxonomy" id="89957"/>
    <lineage>
        <taxon>Eukaryota</taxon>
        <taxon>Sar</taxon>
        <taxon>Alveolata</taxon>
        <taxon>Dinophyceae</taxon>
        <taxon>Suessiales</taxon>
        <taxon>Suessiaceae</taxon>
        <taxon>Polarella</taxon>
    </lineage>
</organism>
<reference evidence="1" key="1">
    <citation type="submission" date="2021-02" db="EMBL/GenBank/DDBJ databases">
        <authorList>
            <person name="Dougan E. K."/>
            <person name="Rhodes N."/>
            <person name="Thang M."/>
            <person name="Chan C."/>
        </authorList>
    </citation>
    <scope>NUCLEOTIDE SEQUENCE</scope>
</reference>
<feature type="non-terminal residue" evidence="1">
    <location>
        <position position="1"/>
    </location>
</feature>
<proteinExistence type="predicted"/>
<gene>
    <name evidence="1" type="ORF">PGLA2088_LOCUS42956</name>
</gene>
<evidence type="ECO:0000313" key="2">
    <source>
        <dbReference type="Proteomes" id="UP000626109"/>
    </source>
</evidence>
<evidence type="ECO:0000313" key="1">
    <source>
        <dbReference type="EMBL" id="CAE8723165.1"/>
    </source>
</evidence>
<dbReference type="Proteomes" id="UP000626109">
    <property type="component" value="Unassembled WGS sequence"/>
</dbReference>
<dbReference type="EMBL" id="CAJNNW010034563">
    <property type="protein sequence ID" value="CAE8723165.1"/>
    <property type="molecule type" value="Genomic_DNA"/>
</dbReference>
<sequence>DRKRLGGKAVSDIAAGLEELAPDGTVRKLRIEEYGEGDPDARPNWIKPEWRLPSSREKVVVTCQMIIWSHGGEELYNTKEYRPHPETKQARDELKEYMDMVNFLDQEAKKAPRLVGDFYRKVKKRPVRWYLGDPGMYEGFDLAARTMKPGERALFEVDQPKLAPSVESFYESIGFHSSIAGLPQLQYTIEEERLAILEDEVPETDLDLENKTQRGVKVELTLLGHIVFRDLSADCDGSRLHAVLHPGLPDAPVIRRGDLVRGAFFINRPIDGSLLVQNAFVEWRLGVDEGLYDRQGDNKEPLRPDGGAFVPKCVGEALLK</sequence>
<dbReference type="AlphaFoldDB" id="A0A813LB56"/>